<feature type="region of interest" description="Disordered" evidence="1">
    <location>
        <begin position="129"/>
        <end position="180"/>
    </location>
</feature>
<organism evidence="2 3">
    <name type="scientific">Cladonia borealis</name>
    <dbReference type="NCBI Taxonomy" id="184061"/>
    <lineage>
        <taxon>Eukaryota</taxon>
        <taxon>Fungi</taxon>
        <taxon>Dikarya</taxon>
        <taxon>Ascomycota</taxon>
        <taxon>Pezizomycotina</taxon>
        <taxon>Lecanoromycetes</taxon>
        <taxon>OSLEUM clade</taxon>
        <taxon>Lecanoromycetidae</taxon>
        <taxon>Lecanorales</taxon>
        <taxon>Lecanorineae</taxon>
        <taxon>Cladoniaceae</taxon>
        <taxon>Cladonia</taxon>
    </lineage>
</organism>
<gene>
    <name evidence="2" type="ORF">JMJ35_010622</name>
</gene>
<reference evidence="2" key="1">
    <citation type="submission" date="2023-03" db="EMBL/GenBank/DDBJ databases">
        <title>Complete genome of Cladonia borealis.</title>
        <authorList>
            <person name="Park H."/>
        </authorList>
    </citation>
    <scope>NUCLEOTIDE SEQUENCE</scope>
    <source>
        <strain evidence="2">ANT050790</strain>
    </source>
</reference>
<keyword evidence="3" id="KW-1185">Reference proteome</keyword>
<dbReference type="Proteomes" id="UP001166286">
    <property type="component" value="Unassembled WGS sequence"/>
</dbReference>
<dbReference type="EMBL" id="JAFEKC020000026">
    <property type="protein sequence ID" value="KAK0506922.1"/>
    <property type="molecule type" value="Genomic_DNA"/>
</dbReference>
<name>A0AA39UX54_9LECA</name>
<feature type="compositionally biased region" description="Polar residues" evidence="1">
    <location>
        <begin position="18"/>
        <end position="31"/>
    </location>
</feature>
<protein>
    <submittedName>
        <fullName evidence="2">Uncharacterized protein</fullName>
    </submittedName>
</protein>
<evidence type="ECO:0000313" key="3">
    <source>
        <dbReference type="Proteomes" id="UP001166286"/>
    </source>
</evidence>
<proteinExistence type="predicted"/>
<dbReference type="AlphaFoldDB" id="A0AA39UX54"/>
<evidence type="ECO:0000256" key="1">
    <source>
        <dbReference type="SAM" id="MobiDB-lite"/>
    </source>
</evidence>
<sequence length="278" mass="32971">MDIFEAQPQEAFPPPCVTQEQRLSPSQQANIDQDDMARLYRIPPMGEDRVPMMTLRELLDWKADWHAKRRPPTKSERLDFDECDRQLDEVASETTMDWEEFDRNEQEMDTCPSPTQRNHPAWTKDYQIGRELRKRPLSPPRTPPHLRGPGLYKQQHAGLVPNGGSYRITKGKRDYAKTPRRPITRSTATPKISLHDRKGYVKFWHTMTQYVIISYEKYLRDYDREELDKYPVEPMDCSREDPKNPHKTDYQREVCRRIKARKNDPVKFIPVSSWRGNK</sequence>
<accession>A0AA39UX54</accession>
<comment type="caution">
    <text evidence="2">The sequence shown here is derived from an EMBL/GenBank/DDBJ whole genome shotgun (WGS) entry which is preliminary data.</text>
</comment>
<evidence type="ECO:0000313" key="2">
    <source>
        <dbReference type="EMBL" id="KAK0506922.1"/>
    </source>
</evidence>
<feature type="region of interest" description="Disordered" evidence="1">
    <location>
        <begin position="1"/>
        <end position="34"/>
    </location>
</feature>